<dbReference type="AlphaFoldDB" id="A0A0G4HKP4"/>
<protein>
    <recommendedName>
        <fullName evidence="4">RRM domain-containing protein</fullName>
    </recommendedName>
</protein>
<dbReference type="Gene3D" id="3.30.70.330">
    <property type="match status" value="1"/>
</dbReference>
<dbReference type="InterPro" id="IPR012677">
    <property type="entry name" value="Nucleotide-bd_a/b_plait_sf"/>
</dbReference>
<feature type="coiled-coil region" evidence="2">
    <location>
        <begin position="12"/>
        <end position="39"/>
    </location>
</feature>
<keyword evidence="1" id="KW-0694">RNA-binding</keyword>
<name>A0A0G4HKP4_9ALVE</name>
<proteinExistence type="predicted"/>
<dbReference type="VEuPathDB" id="CryptoDB:Cvel_28499"/>
<evidence type="ECO:0000256" key="1">
    <source>
        <dbReference type="PROSITE-ProRule" id="PRU00176"/>
    </source>
</evidence>
<dbReference type="CDD" id="cd12362">
    <property type="entry name" value="RRM3_CELF1-6"/>
    <property type="match status" value="1"/>
</dbReference>
<feature type="region of interest" description="Disordered" evidence="3">
    <location>
        <begin position="58"/>
        <end position="88"/>
    </location>
</feature>
<feature type="region of interest" description="Disordered" evidence="3">
    <location>
        <begin position="274"/>
        <end position="299"/>
    </location>
</feature>
<dbReference type="PROSITE" id="PS50102">
    <property type="entry name" value="RRM"/>
    <property type="match status" value="1"/>
</dbReference>
<dbReference type="EMBL" id="CDMZ01002981">
    <property type="protein sequence ID" value="CEM44659.1"/>
    <property type="molecule type" value="Genomic_DNA"/>
</dbReference>
<reference evidence="5" key="1">
    <citation type="submission" date="2014-11" db="EMBL/GenBank/DDBJ databases">
        <authorList>
            <person name="Otto D Thomas"/>
            <person name="Naeem Raeece"/>
        </authorList>
    </citation>
    <scope>NUCLEOTIDE SEQUENCE</scope>
</reference>
<dbReference type="InterPro" id="IPR035979">
    <property type="entry name" value="RBD_domain_sf"/>
</dbReference>
<dbReference type="InterPro" id="IPR050441">
    <property type="entry name" value="RBM"/>
</dbReference>
<feature type="compositionally biased region" description="Basic and acidic residues" evidence="3">
    <location>
        <begin position="227"/>
        <end position="236"/>
    </location>
</feature>
<dbReference type="InterPro" id="IPR000504">
    <property type="entry name" value="RRM_dom"/>
</dbReference>
<evidence type="ECO:0000256" key="2">
    <source>
        <dbReference type="SAM" id="Coils"/>
    </source>
</evidence>
<feature type="region of interest" description="Disordered" evidence="3">
    <location>
        <begin position="225"/>
        <end position="254"/>
    </location>
</feature>
<gene>
    <name evidence="5" type="ORF">Cvel_28499</name>
</gene>
<keyword evidence="2" id="KW-0175">Coiled coil</keyword>
<dbReference type="SMART" id="SM00360">
    <property type="entry name" value="RRM"/>
    <property type="match status" value="1"/>
</dbReference>
<feature type="domain" description="RRM" evidence="4">
    <location>
        <begin position="146"/>
        <end position="224"/>
    </location>
</feature>
<evidence type="ECO:0000256" key="3">
    <source>
        <dbReference type="SAM" id="MobiDB-lite"/>
    </source>
</evidence>
<evidence type="ECO:0000313" key="5">
    <source>
        <dbReference type="EMBL" id="CEM44659.1"/>
    </source>
</evidence>
<dbReference type="SUPFAM" id="SSF54928">
    <property type="entry name" value="RNA-binding domain, RBD"/>
    <property type="match status" value="1"/>
</dbReference>
<dbReference type="PANTHER" id="PTHR48034">
    <property type="entry name" value="TRANSFORMER-2 SEX-DETERMINING PROTEIN-RELATED"/>
    <property type="match status" value="1"/>
</dbReference>
<dbReference type="Pfam" id="PF00076">
    <property type="entry name" value="RRM_1"/>
    <property type="match status" value="1"/>
</dbReference>
<accession>A0A0G4HKP4</accession>
<sequence>MAQNLAMPTCECELLRAHIRALEKENDCLRERLALYQKKTSPGGQEKGERLALYQKLSDPVSGRKSTTSPATIAPLPQTGTGAGLPALPPPPSAADLHKEVVVSHFRDNTVTVTGPEERVVKPKHNEPLPTDAQKELHFQSNQNGCNLFVFHIPGEWREEDLQRHFRPFGTIVSAIIARETQTGRNKGFGFVCYESPLDALKAISEMNGASVAGKRLSVQLKRTTLRKGEEDEKKAAATPAPAPPAPKGGTVTADQRGCTRILTVSPAVHSQHLQMHKQYAVPPATVDGGDGGAEKKSV</sequence>
<dbReference type="GO" id="GO:0003723">
    <property type="term" value="F:RNA binding"/>
    <property type="evidence" value="ECO:0007669"/>
    <property type="project" value="UniProtKB-UniRule"/>
</dbReference>
<organism evidence="5">
    <name type="scientific">Chromera velia CCMP2878</name>
    <dbReference type="NCBI Taxonomy" id="1169474"/>
    <lineage>
        <taxon>Eukaryota</taxon>
        <taxon>Sar</taxon>
        <taxon>Alveolata</taxon>
        <taxon>Colpodellida</taxon>
        <taxon>Chromeraceae</taxon>
        <taxon>Chromera</taxon>
    </lineage>
</organism>
<evidence type="ECO:0000259" key="4">
    <source>
        <dbReference type="PROSITE" id="PS50102"/>
    </source>
</evidence>
<dbReference type="PhylomeDB" id="A0A0G4HKP4"/>